<dbReference type="SUPFAM" id="SSF48726">
    <property type="entry name" value="Immunoglobulin"/>
    <property type="match status" value="1"/>
</dbReference>
<dbReference type="InterPro" id="IPR001611">
    <property type="entry name" value="Leu-rich_rpt"/>
</dbReference>
<dbReference type="SMART" id="SM00408">
    <property type="entry name" value="IGc2"/>
    <property type="match status" value="1"/>
</dbReference>
<keyword evidence="3" id="KW-0677">Repeat</keyword>
<name>A0A6P7MRE3_BETSP</name>
<dbReference type="SMART" id="SM00082">
    <property type="entry name" value="LRRCT"/>
    <property type="match status" value="1"/>
</dbReference>
<keyword evidence="1" id="KW-0433">Leucine-rich repeat</keyword>
<dbReference type="AlphaFoldDB" id="A0A6P7MRE3"/>
<dbReference type="Pfam" id="PF13927">
    <property type="entry name" value="Ig_3"/>
    <property type="match status" value="1"/>
</dbReference>
<dbReference type="InterPro" id="IPR036179">
    <property type="entry name" value="Ig-like_dom_sf"/>
</dbReference>
<proteinExistence type="predicted"/>
<sequence>MKETAVVACLLAGLSLAAFVLASAHCPALCRCELRPWFSPRAVYTEAATVDCNDLGLLDIPEKLPSDTQVLLLQTNNIFNVEKTLDYLANITEIDLSQNNISSVSDVCLGPLPRLLSLHMEENWIQELPDSCLAFLPSLQEFYINHNLIFSISPGAFQGLGRLLRLHLNSNQLTSIDSQWFQPLPNLDILMLGENPILTLTDMNFQPLTNLRSLVLAKMNLTEIPDEALVGLENLESISFFDNLLDRVPRVALTRVQNLKFLDLNKNPIERIQRGDFMDMMHLKELGINSMPQLVSIDSFALNNLPELTKIEATNNPRLSYVHPRAFHKLPRLETLMLNSNALSALHRSIVESLPNLREVSLHSNPIRCDCVIRWVNMNRTAVRFMEPDSLFCVEPPEYQGQHVRQVHFREMTEICLPLISPGSLPEQTAVGKGRSVSLHCRAFGEPEPDIYWVTPLSVRLLPGSASDKYYVHPEGSLEIYDATEQEAGSYTCIAHNLVGADLKSVMVMVDGYDVRSSNQSLRIYIKSVQSHSVSVSWENMGGLVSQLKWSILAGDGILVMPFTARLPADVDEYHIKQLKPSTSYQVCVEVNAQLGYSMDCVNVTTMKAAAPEEQPEGWDTVVMAAAAVFLIVVAVVGAVIYTSLFSQVFHRNLRADPVGAPLIPGSHLSSSSFLELSVSGVKVRATVIDLRGESM</sequence>
<dbReference type="InterPro" id="IPR007110">
    <property type="entry name" value="Ig-like_dom"/>
</dbReference>
<dbReference type="SUPFAM" id="SSF52058">
    <property type="entry name" value="L domain-like"/>
    <property type="match status" value="1"/>
</dbReference>
<keyword evidence="9" id="KW-1185">Reference proteome</keyword>
<dbReference type="PANTHER" id="PTHR24366">
    <property type="entry name" value="IG(IMMUNOGLOBULIN) AND LRR(LEUCINE RICH REPEAT) DOMAINS"/>
    <property type="match status" value="1"/>
</dbReference>
<feature type="transmembrane region" description="Helical" evidence="6">
    <location>
        <begin position="622"/>
        <end position="645"/>
    </location>
</feature>
<organism evidence="9 10">
    <name type="scientific">Betta splendens</name>
    <name type="common">Siamese fighting fish</name>
    <dbReference type="NCBI Taxonomy" id="158456"/>
    <lineage>
        <taxon>Eukaryota</taxon>
        <taxon>Metazoa</taxon>
        <taxon>Chordata</taxon>
        <taxon>Craniata</taxon>
        <taxon>Vertebrata</taxon>
        <taxon>Euteleostomi</taxon>
        <taxon>Actinopterygii</taxon>
        <taxon>Neopterygii</taxon>
        <taxon>Teleostei</taxon>
        <taxon>Neoteleostei</taxon>
        <taxon>Acanthomorphata</taxon>
        <taxon>Anabantaria</taxon>
        <taxon>Anabantiformes</taxon>
        <taxon>Anabantoidei</taxon>
        <taxon>Osphronemidae</taxon>
        <taxon>Betta</taxon>
    </lineage>
</organism>
<feature type="chain" id="PRO_5028252241" evidence="7">
    <location>
        <begin position="25"/>
        <end position="696"/>
    </location>
</feature>
<dbReference type="OrthoDB" id="676979at2759"/>
<keyword evidence="5" id="KW-0393">Immunoglobulin domain</keyword>
<dbReference type="Gene3D" id="2.60.40.10">
    <property type="entry name" value="Immunoglobulins"/>
    <property type="match status" value="2"/>
</dbReference>
<dbReference type="SMART" id="SM00369">
    <property type="entry name" value="LRR_TYP"/>
    <property type="match status" value="10"/>
</dbReference>
<evidence type="ECO:0000256" key="2">
    <source>
        <dbReference type="ARBA" id="ARBA00022729"/>
    </source>
</evidence>
<dbReference type="Pfam" id="PF13855">
    <property type="entry name" value="LRR_8"/>
    <property type="match status" value="4"/>
</dbReference>
<feature type="domain" description="Ig-like" evidence="8">
    <location>
        <begin position="418"/>
        <end position="511"/>
    </location>
</feature>
<dbReference type="InterPro" id="IPR003598">
    <property type="entry name" value="Ig_sub2"/>
</dbReference>
<gene>
    <name evidence="10" type="primary">LOC114857282</name>
</gene>
<evidence type="ECO:0000256" key="1">
    <source>
        <dbReference type="ARBA" id="ARBA00022614"/>
    </source>
</evidence>
<keyword evidence="4" id="KW-1015">Disulfide bond</keyword>
<accession>A0A6P7MRE3</accession>
<keyword evidence="2 7" id="KW-0732">Signal</keyword>
<dbReference type="RefSeq" id="XP_029009462.1">
    <property type="nucleotide sequence ID" value="XM_029153629.3"/>
</dbReference>
<dbReference type="GeneID" id="114857282"/>
<evidence type="ECO:0000256" key="7">
    <source>
        <dbReference type="SAM" id="SignalP"/>
    </source>
</evidence>
<reference evidence="10" key="1">
    <citation type="submission" date="2025-08" db="UniProtKB">
        <authorList>
            <consortium name="RefSeq"/>
        </authorList>
    </citation>
    <scope>IDENTIFICATION</scope>
</reference>
<keyword evidence="6" id="KW-0472">Membrane</keyword>
<dbReference type="InterPro" id="IPR003599">
    <property type="entry name" value="Ig_sub"/>
</dbReference>
<dbReference type="InterPro" id="IPR003591">
    <property type="entry name" value="Leu-rich_rpt_typical-subtyp"/>
</dbReference>
<dbReference type="PROSITE" id="PS50835">
    <property type="entry name" value="IG_LIKE"/>
    <property type="match status" value="1"/>
</dbReference>
<dbReference type="PROSITE" id="PS51450">
    <property type="entry name" value="LRR"/>
    <property type="match status" value="1"/>
</dbReference>
<dbReference type="InParanoid" id="A0A6P7MRE3"/>
<evidence type="ECO:0000256" key="5">
    <source>
        <dbReference type="ARBA" id="ARBA00023319"/>
    </source>
</evidence>
<dbReference type="PANTHER" id="PTHR24366:SF73">
    <property type="entry name" value="LEUCINE-RICH REPEAT NEURONAL 3A"/>
    <property type="match status" value="1"/>
</dbReference>
<dbReference type="Proteomes" id="UP000515150">
    <property type="component" value="Chromosome 6"/>
</dbReference>
<evidence type="ECO:0000313" key="10">
    <source>
        <dbReference type="RefSeq" id="XP_029009462.1"/>
    </source>
</evidence>
<feature type="signal peptide" evidence="7">
    <location>
        <begin position="1"/>
        <end position="24"/>
    </location>
</feature>
<dbReference type="KEGG" id="bspl:114857282"/>
<dbReference type="InterPro" id="IPR000483">
    <property type="entry name" value="Cys-rich_flank_reg_C"/>
</dbReference>
<evidence type="ECO:0000256" key="3">
    <source>
        <dbReference type="ARBA" id="ARBA00022737"/>
    </source>
</evidence>
<protein>
    <submittedName>
        <fullName evidence="10">Leucine-rich repeat neuronal protein 3-like</fullName>
    </submittedName>
</protein>
<dbReference type="FunFam" id="3.80.10.10:FF:000074">
    <property type="entry name" value="Leucine-rich repeat neuronal protein 1"/>
    <property type="match status" value="1"/>
</dbReference>
<evidence type="ECO:0000313" key="9">
    <source>
        <dbReference type="Proteomes" id="UP000515150"/>
    </source>
</evidence>
<keyword evidence="6" id="KW-1133">Transmembrane helix</keyword>
<dbReference type="InterPro" id="IPR013783">
    <property type="entry name" value="Ig-like_fold"/>
</dbReference>
<dbReference type="InterPro" id="IPR036116">
    <property type="entry name" value="FN3_sf"/>
</dbReference>
<keyword evidence="6" id="KW-0812">Transmembrane</keyword>
<evidence type="ECO:0000256" key="6">
    <source>
        <dbReference type="SAM" id="Phobius"/>
    </source>
</evidence>
<evidence type="ECO:0000259" key="8">
    <source>
        <dbReference type="PROSITE" id="PS50835"/>
    </source>
</evidence>
<dbReference type="SMART" id="SM00409">
    <property type="entry name" value="IG"/>
    <property type="match status" value="1"/>
</dbReference>
<evidence type="ECO:0000256" key="4">
    <source>
        <dbReference type="ARBA" id="ARBA00023157"/>
    </source>
</evidence>
<dbReference type="SUPFAM" id="SSF49265">
    <property type="entry name" value="Fibronectin type III"/>
    <property type="match status" value="1"/>
</dbReference>
<dbReference type="InterPro" id="IPR032675">
    <property type="entry name" value="LRR_dom_sf"/>
</dbReference>
<dbReference type="FunFam" id="3.80.10.10:FF:000056">
    <property type="entry name" value="Leucine-rich repeat neuronal protein 1"/>
    <property type="match status" value="1"/>
</dbReference>
<dbReference type="Gene3D" id="3.80.10.10">
    <property type="entry name" value="Ribonuclease Inhibitor"/>
    <property type="match status" value="3"/>
</dbReference>